<keyword evidence="6" id="KW-1185">Reference proteome</keyword>
<dbReference type="InterPro" id="IPR009072">
    <property type="entry name" value="Histone-fold"/>
</dbReference>
<evidence type="ECO:0000313" key="5">
    <source>
        <dbReference type="EMBL" id="EYU40561.1"/>
    </source>
</evidence>
<name>A0A022RK61_ERYGU</name>
<reference evidence="5 6" key="1">
    <citation type="journal article" date="2013" name="Proc. Natl. Acad. Sci. U.S.A.">
        <title>Fine-scale variation in meiotic recombination in Mimulus inferred from population shotgun sequencing.</title>
        <authorList>
            <person name="Hellsten U."/>
            <person name="Wright K.M."/>
            <person name="Jenkins J."/>
            <person name="Shu S."/>
            <person name="Yuan Y."/>
            <person name="Wessler S.R."/>
            <person name="Schmutz J."/>
            <person name="Willis J.H."/>
            <person name="Rokhsar D.S."/>
        </authorList>
    </citation>
    <scope>NUCLEOTIDE SEQUENCE [LARGE SCALE GENOMIC DNA]</scope>
    <source>
        <strain evidence="6">cv. DUN x IM62</strain>
    </source>
</reference>
<dbReference type="PANTHER" id="PTHR11064:SF115">
    <property type="entry name" value="NUCLEAR TRANSCRIPTION FACTOR Y SUBUNIT B-9"/>
    <property type="match status" value="1"/>
</dbReference>
<evidence type="ECO:0000313" key="6">
    <source>
        <dbReference type="Proteomes" id="UP000030748"/>
    </source>
</evidence>
<dbReference type="EMBL" id="KI630398">
    <property type="protein sequence ID" value="EYU40561.1"/>
    <property type="molecule type" value="Genomic_DNA"/>
</dbReference>
<keyword evidence="2" id="KW-0805">Transcription regulation</keyword>
<dbReference type="GO" id="GO:0006357">
    <property type="term" value="P:regulation of transcription by RNA polymerase II"/>
    <property type="evidence" value="ECO:0000318"/>
    <property type="project" value="GO_Central"/>
</dbReference>
<dbReference type="Gene3D" id="1.10.20.10">
    <property type="entry name" value="Histone, subunit A"/>
    <property type="match status" value="1"/>
</dbReference>
<keyword evidence="3" id="KW-0804">Transcription</keyword>
<organism evidence="5 6">
    <name type="scientific">Erythranthe guttata</name>
    <name type="common">Yellow monkey flower</name>
    <name type="synonym">Mimulus guttatus</name>
    <dbReference type="NCBI Taxonomy" id="4155"/>
    <lineage>
        <taxon>Eukaryota</taxon>
        <taxon>Viridiplantae</taxon>
        <taxon>Streptophyta</taxon>
        <taxon>Embryophyta</taxon>
        <taxon>Tracheophyta</taxon>
        <taxon>Spermatophyta</taxon>
        <taxon>Magnoliopsida</taxon>
        <taxon>eudicotyledons</taxon>
        <taxon>Gunneridae</taxon>
        <taxon>Pentapetalae</taxon>
        <taxon>asterids</taxon>
        <taxon>lamiids</taxon>
        <taxon>Lamiales</taxon>
        <taxon>Phrymaceae</taxon>
        <taxon>Erythranthe</taxon>
    </lineage>
</organism>
<dbReference type="GO" id="GO:0001228">
    <property type="term" value="F:DNA-binding transcription activator activity, RNA polymerase II-specific"/>
    <property type="evidence" value="ECO:0007669"/>
    <property type="project" value="InterPro"/>
</dbReference>
<dbReference type="GO" id="GO:0016602">
    <property type="term" value="C:CCAAT-binding factor complex"/>
    <property type="evidence" value="ECO:0000318"/>
    <property type="project" value="GO_Central"/>
</dbReference>
<dbReference type="Proteomes" id="UP000030748">
    <property type="component" value="Unassembled WGS sequence"/>
</dbReference>
<sequence>MKIADDAKESIQACVSEFNNFITVEANNICHRDYRRTVTPEDVLAAMALLGFGDYIEPLIVFLNKHRAHQDLERGSMNQLAQFSYRETSWFRSGRRPPMEKHLCGRSSGGFHHWRFHHSNASSSRRSNTAND</sequence>
<dbReference type="PRINTS" id="PR00615">
    <property type="entry name" value="CCAATSUBUNTA"/>
</dbReference>
<evidence type="ECO:0000256" key="1">
    <source>
        <dbReference type="ARBA" id="ARBA00009053"/>
    </source>
</evidence>
<evidence type="ECO:0000256" key="2">
    <source>
        <dbReference type="ARBA" id="ARBA00023015"/>
    </source>
</evidence>
<dbReference type="Pfam" id="PF00808">
    <property type="entry name" value="CBFD_NFYB_HMF"/>
    <property type="match status" value="1"/>
</dbReference>
<dbReference type="AlphaFoldDB" id="A0A022RK61"/>
<dbReference type="GO" id="GO:0000981">
    <property type="term" value="F:DNA-binding transcription factor activity, RNA polymerase II-specific"/>
    <property type="evidence" value="ECO:0000318"/>
    <property type="project" value="GO_Central"/>
</dbReference>
<feature type="domain" description="Transcription factor CBF/NF-Y/archaeal histone" evidence="4">
    <location>
        <begin position="2"/>
        <end position="47"/>
    </location>
</feature>
<comment type="similarity">
    <text evidence="1">Belongs to the NFYB/HAP3 subunit family.</text>
</comment>
<dbReference type="STRING" id="4155.A0A022RK61"/>
<gene>
    <name evidence="5" type="ORF">MIMGU_mgv1a021377mg</name>
</gene>
<protein>
    <recommendedName>
        <fullName evidence="4">Transcription factor CBF/NF-Y/archaeal histone domain-containing protein</fullName>
    </recommendedName>
</protein>
<evidence type="ECO:0000259" key="4">
    <source>
        <dbReference type="Pfam" id="PF00808"/>
    </source>
</evidence>
<dbReference type="InterPro" id="IPR003958">
    <property type="entry name" value="CBFA_NFYB_domain"/>
</dbReference>
<proteinExistence type="inferred from homology"/>
<dbReference type="InterPro" id="IPR027113">
    <property type="entry name" value="Transc_fact_NFYB/HAP3"/>
</dbReference>
<dbReference type="GO" id="GO:0046982">
    <property type="term" value="F:protein heterodimerization activity"/>
    <property type="evidence" value="ECO:0007669"/>
    <property type="project" value="InterPro"/>
</dbReference>
<evidence type="ECO:0000256" key="3">
    <source>
        <dbReference type="ARBA" id="ARBA00023163"/>
    </source>
</evidence>
<accession>A0A022RK61</accession>
<dbReference type="PANTHER" id="PTHR11064">
    <property type="entry name" value="CCAAT-BINDING TRANSCRIPTION FACTOR-RELATED"/>
    <property type="match status" value="1"/>
</dbReference>
<dbReference type="SUPFAM" id="SSF47113">
    <property type="entry name" value="Histone-fold"/>
    <property type="match status" value="1"/>
</dbReference>